<dbReference type="Pfam" id="PF17801">
    <property type="entry name" value="Melibiase_C"/>
    <property type="match status" value="1"/>
</dbReference>
<proteinExistence type="inferred from homology"/>
<dbReference type="GO" id="GO:0004557">
    <property type="term" value="F:alpha-galactosidase activity"/>
    <property type="evidence" value="ECO:0007669"/>
    <property type="project" value="UniProtKB-EC"/>
</dbReference>
<dbReference type="EC" id="3.2.1.22" evidence="4"/>
<dbReference type="InterPro" id="IPR041233">
    <property type="entry name" value="Melibiase_C"/>
</dbReference>
<evidence type="ECO:0000313" key="7">
    <source>
        <dbReference type="Proteomes" id="UP000272503"/>
    </source>
</evidence>
<comment type="similarity">
    <text evidence="1 4">Belongs to the glycosyl hydrolase 27 family.</text>
</comment>
<dbReference type="InterPro" id="IPR017853">
    <property type="entry name" value="GH"/>
</dbReference>
<dbReference type="EMBL" id="RCUX01000005">
    <property type="protein sequence ID" value="RLP76027.1"/>
    <property type="molecule type" value="Genomic_DNA"/>
</dbReference>
<evidence type="ECO:0000256" key="1">
    <source>
        <dbReference type="ARBA" id="ARBA00009743"/>
    </source>
</evidence>
<evidence type="ECO:0000256" key="2">
    <source>
        <dbReference type="ARBA" id="ARBA00022801"/>
    </source>
</evidence>
<dbReference type="SUPFAM" id="SSF51445">
    <property type="entry name" value="(Trans)glycosidases"/>
    <property type="match status" value="1"/>
</dbReference>
<dbReference type="CDD" id="cd14792">
    <property type="entry name" value="GH27"/>
    <property type="match status" value="1"/>
</dbReference>
<dbReference type="PANTHER" id="PTHR11452">
    <property type="entry name" value="ALPHA-GALACTOSIDASE/ALPHA-N-ACETYLGALACTOSAMINIDASE"/>
    <property type="match status" value="1"/>
</dbReference>
<evidence type="ECO:0000259" key="5">
    <source>
        <dbReference type="Pfam" id="PF17801"/>
    </source>
</evidence>
<reference evidence="6 7" key="1">
    <citation type="submission" date="2018-10" db="EMBL/GenBank/DDBJ databases">
        <authorList>
            <person name="Li J."/>
        </authorList>
    </citation>
    <scope>NUCLEOTIDE SEQUENCE [LARGE SCALE GENOMIC DNA]</scope>
    <source>
        <strain evidence="6 7">IF 016277</strain>
    </source>
</reference>
<dbReference type="Proteomes" id="UP000272503">
    <property type="component" value="Unassembled WGS sequence"/>
</dbReference>
<dbReference type="InterPro" id="IPR000111">
    <property type="entry name" value="Glyco_hydro_27/36_CS"/>
</dbReference>
<keyword evidence="7" id="KW-1185">Reference proteome</keyword>
<evidence type="ECO:0000256" key="3">
    <source>
        <dbReference type="ARBA" id="ARBA00023295"/>
    </source>
</evidence>
<keyword evidence="2 4" id="KW-0378">Hydrolase</keyword>
<dbReference type="Pfam" id="PF16499">
    <property type="entry name" value="Melibiase_2"/>
    <property type="match status" value="1"/>
</dbReference>
<comment type="caution">
    <text evidence="6">The sequence shown here is derived from an EMBL/GenBank/DDBJ whole genome shotgun (WGS) entry which is preliminary data.</text>
</comment>
<sequence length="386" mass="42490">MSTLYDPENLLAPVPPLGWNSYNAFGGMHGLPADTNPLLPGDVALEERLILETADALVSSGLRDAGYVYLNIDDRWQDPRTPRDAEGRLRHDERRFPRGMAFIGEYLHERGLKFGLYTVGNTIACGGEEGDGPNGFPQTGSLGHEFADAASFVEWGVDFLKIDWCGVDEACNRGNAPFVFEKWNRAIAEAGGQIVLSASTWGEENEAAWAPNLTHLWRTTADVHATWESIISIARATAAESWAAVAGPATGWNDPDMMHVGHPDLTLSESRTHLVLWSMLSAPLLHGNDVRTMSAEIRDLLLTPEIRLINADRSAPARFETRADEWEIWSRPLANGRVVRAVVNLANEPRELPIDLVFPGTDVFAQTHTDPDTRRVSAHGVRLTLG</sequence>
<dbReference type="InterPro" id="IPR002241">
    <property type="entry name" value="Glyco_hydro_27"/>
</dbReference>
<organism evidence="6 7">
    <name type="scientific">Mycetocola tolaasinivorans</name>
    <dbReference type="NCBI Taxonomy" id="76635"/>
    <lineage>
        <taxon>Bacteria</taxon>
        <taxon>Bacillati</taxon>
        <taxon>Actinomycetota</taxon>
        <taxon>Actinomycetes</taxon>
        <taxon>Micrococcales</taxon>
        <taxon>Microbacteriaceae</taxon>
        <taxon>Mycetocola</taxon>
    </lineage>
</organism>
<evidence type="ECO:0000313" key="6">
    <source>
        <dbReference type="EMBL" id="RLP76027.1"/>
    </source>
</evidence>
<dbReference type="PRINTS" id="PR00740">
    <property type="entry name" value="GLHYDRLASE27"/>
</dbReference>
<dbReference type="PANTHER" id="PTHR11452:SF75">
    <property type="entry name" value="ALPHA-GALACTOSIDASE MEL1"/>
    <property type="match status" value="1"/>
</dbReference>
<feature type="domain" description="Alpha galactosidase C-terminal" evidence="5">
    <location>
        <begin position="324"/>
        <end position="383"/>
    </location>
</feature>
<evidence type="ECO:0000256" key="4">
    <source>
        <dbReference type="RuleBase" id="RU361168"/>
    </source>
</evidence>
<dbReference type="Gene3D" id="3.20.20.70">
    <property type="entry name" value="Aldolase class I"/>
    <property type="match status" value="1"/>
</dbReference>
<dbReference type="InterPro" id="IPR013785">
    <property type="entry name" value="Aldolase_TIM"/>
</dbReference>
<keyword evidence="3 4" id="KW-0326">Glycosidase</keyword>
<dbReference type="GO" id="GO:0005975">
    <property type="term" value="P:carbohydrate metabolic process"/>
    <property type="evidence" value="ECO:0007669"/>
    <property type="project" value="InterPro"/>
</dbReference>
<comment type="catalytic activity">
    <reaction evidence="4">
        <text>Hydrolysis of terminal, non-reducing alpha-D-galactose residues in alpha-D-galactosides, including galactose oligosaccharides, galactomannans and galactolipids.</text>
        <dbReference type="EC" id="3.2.1.22"/>
    </reaction>
</comment>
<dbReference type="PROSITE" id="PS00512">
    <property type="entry name" value="ALPHA_GALACTOSIDASE"/>
    <property type="match status" value="1"/>
</dbReference>
<dbReference type="SUPFAM" id="SSF51011">
    <property type="entry name" value="Glycosyl hydrolase domain"/>
    <property type="match status" value="1"/>
</dbReference>
<dbReference type="AlphaFoldDB" id="A0A3L7A785"/>
<name>A0A3L7A785_9MICO</name>
<protein>
    <recommendedName>
        <fullName evidence="4">Alpha-galactosidase</fullName>
        <ecNumber evidence="4">3.2.1.22</ecNumber>
    </recommendedName>
    <alternativeName>
        <fullName evidence="4">Melibiase</fullName>
    </alternativeName>
</protein>
<accession>A0A3L7A785</accession>
<gene>
    <name evidence="6" type="ORF">D9V32_07675</name>
</gene>
<keyword evidence="4" id="KW-1015">Disulfide bond</keyword>
<dbReference type="RefSeq" id="WP_121648312.1">
    <property type="nucleotide sequence ID" value="NZ_RCUX01000005.1"/>
</dbReference>
<dbReference type="OrthoDB" id="9807519at2"/>